<sequence length="113" mass="11926">MSDEDNTTPHCIRKIIQQLKVLPILHPPSTADDALGGAELRSIALNNLLTEPLARRGLVRVRSRLGRSGRATCSGREEGRGADGQDLDGVGGLDGRDGVACGKRKEEGGEGVN</sequence>
<evidence type="ECO:0000313" key="1">
    <source>
        <dbReference type="EMBL" id="RUP46669.1"/>
    </source>
</evidence>
<dbReference type="Proteomes" id="UP000268093">
    <property type="component" value="Unassembled WGS sequence"/>
</dbReference>
<proteinExistence type="predicted"/>
<accession>A0A433D747</accession>
<name>A0A433D747_9FUNG</name>
<reference evidence="1 2" key="1">
    <citation type="journal article" date="2018" name="New Phytol.">
        <title>Phylogenomics of Endogonaceae and evolution of mycorrhizas within Mucoromycota.</title>
        <authorList>
            <person name="Chang Y."/>
            <person name="Desiro A."/>
            <person name="Na H."/>
            <person name="Sandor L."/>
            <person name="Lipzen A."/>
            <person name="Clum A."/>
            <person name="Barry K."/>
            <person name="Grigoriev I.V."/>
            <person name="Martin F.M."/>
            <person name="Stajich J.E."/>
            <person name="Smith M.E."/>
            <person name="Bonito G."/>
            <person name="Spatafora J.W."/>
        </authorList>
    </citation>
    <scope>NUCLEOTIDE SEQUENCE [LARGE SCALE GENOMIC DNA]</scope>
    <source>
        <strain evidence="1 2">GMNB39</strain>
    </source>
</reference>
<comment type="caution">
    <text evidence="1">The sequence shown here is derived from an EMBL/GenBank/DDBJ whole genome shotgun (WGS) entry which is preliminary data.</text>
</comment>
<organism evidence="1 2">
    <name type="scientific">Jimgerdemannia flammicorona</name>
    <dbReference type="NCBI Taxonomy" id="994334"/>
    <lineage>
        <taxon>Eukaryota</taxon>
        <taxon>Fungi</taxon>
        <taxon>Fungi incertae sedis</taxon>
        <taxon>Mucoromycota</taxon>
        <taxon>Mucoromycotina</taxon>
        <taxon>Endogonomycetes</taxon>
        <taxon>Endogonales</taxon>
        <taxon>Endogonaceae</taxon>
        <taxon>Jimgerdemannia</taxon>
    </lineage>
</organism>
<evidence type="ECO:0000313" key="2">
    <source>
        <dbReference type="Proteomes" id="UP000268093"/>
    </source>
</evidence>
<gene>
    <name evidence="1" type="ORF">BC936DRAFT_146665</name>
</gene>
<protein>
    <submittedName>
        <fullName evidence="1">Uncharacterized protein</fullName>
    </submittedName>
</protein>
<keyword evidence="2" id="KW-1185">Reference proteome</keyword>
<dbReference type="EMBL" id="RBNI01005471">
    <property type="protein sequence ID" value="RUP46669.1"/>
    <property type="molecule type" value="Genomic_DNA"/>
</dbReference>